<evidence type="ECO:0000313" key="6">
    <source>
        <dbReference type="EMBL" id="CAB4939566.1"/>
    </source>
</evidence>
<evidence type="ECO:0000313" key="5">
    <source>
        <dbReference type="EMBL" id="CAB4811286.1"/>
    </source>
</evidence>
<comment type="similarity">
    <text evidence="1">Belongs to the short-chain dehydrogenases/reductases (SDR) family.</text>
</comment>
<dbReference type="EMBL" id="CAESGF010000010">
    <property type="protein sequence ID" value="CAB4364085.1"/>
    <property type="molecule type" value="Genomic_DNA"/>
</dbReference>
<dbReference type="SUPFAM" id="SSF51735">
    <property type="entry name" value="NAD(P)-binding Rossmann-fold domains"/>
    <property type="match status" value="1"/>
</dbReference>
<dbReference type="PANTHER" id="PTHR43669:SF3">
    <property type="entry name" value="ALCOHOL DEHYDROGENASE, PUTATIVE (AFU_ORTHOLOGUE AFUA_3G03445)-RELATED"/>
    <property type="match status" value="1"/>
</dbReference>
<dbReference type="EMBL" id="CAEZYF010000010">
    <property type="protein sequence ID" value="CAB4725821.1"/>
    <property type="molecule type" value="Genomic_DNA"/>
</dbReference>
<evidence type="ECO:0000313" key="7">
    <source>
        <dbReference type="EMBL" id="CAB4970842.1"/>
    </source>
</evidence>
<evidence type="ECO:0000313" key="3">
    <source>
        <dbReference type="EMBL" id="CAB4364085.1"/>
    </source>
</evidence>
<evidence type="ECO:0000256" key="2">
    <source>
        <dbReference type="ARBA" id="ARBA00023002"/>
    </source>
</evidence>
<evidence type="ECO:0000313" key="4">
    <source>
        <dbReference type="EMBL" id="CAB4725821.1"/>
    </source>
</evidence>
<reference evidence="5" key="1">
    <citation type="submission" date="2020-05" db="EMBL/GenBank/DDBJ databases">
        <authorList>
            <person name="Chiriac C."/>
            <person name="Salcher M."/>
            <person name="Ghai R."/>
            <person name="Kavagutti S V."/>
        </authorList>
    </citation>
    <scope>NUCLEOTIDE SEQUENCE</scope>
</reference>
<dbReference type="EMBL" id="CAFBOL010000001">
    <property type="protein sequence ID" value="CAB4970842.1"/>
    <property type="molecule type" value="Genomic_DNA"/>
</dbReference>
<name>A0A6J6YVW6_9ZZZZ</name>
<dbReference type="AlphaFoldDB" id="A0A6J6YVW6"/>
<dbReference type="Pfam" id="PF00106">
    <property type="entry name" value="adh_short"/>
    <property type="match status" value="1"/>
</dbReference>
<evidence type="ECO:0000256" key="1">
    <source>
        <dbReference type="ARBA" id="ARBA00006484"/>
    </source>
</evidence>
<accession>A0A6J6YVW6</accession>
<gene>
    <name evidence="4" type="ORF">UFOPK2656_01764</name>
    <name evidence="5" type="ORF">UFOPK3099_00761</name>
    <name evidence="6" type="ORF">UFOPK3651_02061</name>
    <name evidence="7" type="ORF">UFOPK3931_00099</name>
    <name evidence="3" type="ORF">UFOPK4189_01852</name>
</gene>
<protein>
    <submittedName>
        <fullName evidence="5">Unannotated protein</fullName>
    </submittedName>
</protein>
<dbReference type="InterPro" id="IPR036291">
    <property type="entry name" value="NAD(P)-bd_dom_sf"/>
</dbReference>
<dbReference type="PROSITE" id="PS51257">
    <property type="entry name" value="PROKAR_LIPOPROTEIN"/>
    <property type="match status" value="1"/>
</dbReference>
<proteinExistence type="inferred from homology"/>
<dbReference type="Gene3D" id="3.40.50.720">
    <property type="entry name" value="NAD(P)-binding Rossmann-like Domain"/>
    <property type="match status" value="1"/>
</dbReference>
<dbReference type="GO" id="GO:0016491">
    <property type="term" value="F:oxidoreductase activity"/>
    <property type="evidence" value="ECO:0007669"/>
    <property type="project" value="UniProtKB-KW"/>
</dbReference>
<dbReference type="InterPro" id="IPR002347">
    <property type="entry name" value="SDR_fam"/>
</dbReference>
<keyword evidence="2" id="KW-0560">Oxidoreductase</keyword>
<organism evidence="5">
    <name type="scientific">freshwater metagenome</name>
    <dbReference type="NCBI Taxonomy" id="449393"/>
    <lineage>
        <taxon>unclassified sequences</taxon>
        <taxon>metagenomes</taxon>
        <taxon>ecological metagenomes</taxon>
    </lineage>
</organism>
<dbReference type="EMBL" id="CAFAAV010000042">
    <property type="protein sequence ID" value="CAB4811286.1"/>
    <property type="molecule type" value="Genomic_DNA"/>
</dbReference>
<dbReference type="PRINTS" id="PR00081">
    <property type="entry name" value="GDHRDH"/>
</dbReference>
<dbReference type="EMBL" id="CAFBMT010000011">
    <property type="protein sequence ID" value="CAB4939566.1"/>
    <property type="molecule type" value="Genomic_DNA"/>
</dbReference>
<sequence>MEVAGKVVVVTGAASGIGCALASRFSELGAKVVISDVNSDGVALVASRLGALGVTTDVGDAAAVDALVAAATAEYGPVDIFCSNAGYSDAPTAGLTGSVEDYQRIVDVNLLAHVWAAKAVVPSMVERGGGYLLQTISSASLITGPSAPGYTLTKHGALGFAEWVTLNYGHLGVRVSCLCPNAVYTGMFGLEAGDISSTPPDMGALGEVMKSSDVANFTIDAMMTTEPFLVLPHTRVADSFLRKATNYDEWIAGTRRRLLKMRQEQ</sequence>
<dbReference type="PANTHER" id="PTHR43669">
    <property type="entry name" value="5-KETO-D-GLUCONATE 5-REDUCTASE"/>
    <property type="match status" value="1"/>
</dbReference>